<organism evidence="1">
    <name type="scientific">Dichomitus squalens</name>
    <dbReference type="NCBI Taxonomy" id="114155"/>
    <lineage>
        <taxon>Eukaryota</taxon>
        <taxon>Fungi</taxon>
        <taxon>Dikarya</taxon>
        <taxon>Basidiomycota</taxon>
        <taxon>Agaricomycotina</taxon>
        <taxon>Agaricomycetes</taxon>
        <taxon>Polyporales</taxon>
        <taxon>Polyporaceae</taxon>
        <taxon>Dichomitus</taxon>
    </lineage>
</organism>
<gene>
    <name evidence="1" type="ORF">BD311DRAFT_791899</name>
</gene>
<dbReference type="AlphaFoldDB" id="A0A4Q9MBJ0"/>
<reference evidence="1" key="1">
    <citation type="submission" date="2019-01" db="EMBL/GenBank/DDBJ databases">
        <title>Draft genome sequences of three monokaryotic isolates of the white-rot basidiomycete fungus Dichomitus squalens.</title>
        <authorList>
            <consortium name="DOE Joint Genome Institute"/>
            <person name="Lopez S.C."/>
            <person name="Andreopoulos B."/>
            <person name="Pangilinan J."/>
            <person name="Lipzen A."/>
            <person name="Riley R."/>
            <person name="Ahrendt S."/>
            <person name="Ng V."/>
            <person name="Barry K."/>
            <person name="Daum C."/>
            <person name="Grigoriev I.V."/>
            <person name="Hilden K.S."/>
            <person name="Makela M.R."/>
            <person name="de Vries R.P."/>
        </authorList>
    </citation>
    <scope>NUCLEOTIDE SEQUENCE [LARGE SCALE GENOMIC DNA]</scope>
    <source>
        <strain evidence="1">OM18370.1</strain>
    </source>
</reference>
<dbReference type="Gene3D" id="3.80.10.10">
    <property type="entry name" value="Ribonuclease Inhibitor"/>
    <property type="match status" value="1"/>
</dbReference>
<accession>A0A4Q9MBJ0</accession>
<proteinExistence type="predicted"/>
<dbReference type="SUPFAM" id="SSF52047">
    <property type="entry name" value="RNI-like"/>
    <property type="match status" value="1"/>
</dbReference>
<evidence type="ECO:0000313" key="1">
    <source>
        <dbReference type="EMBL" id="TBU23031.1"/>
    </source>
</evidence>
<dbReference type="EMBL" id="ML143518">
    <property type="protein sequence ID" value="TBU23031.1"/>
    <property type="molecule type" value="Genomic_DNA"/>
</dbReference>
<dbReference type="InterPro" id="IPR032675">
    <property type="entry name" value="LRR_dom_sf"/>
</dbReference>
<name>A0A4Q9MBJ0_9APHY</name>
<dbReference type="Proteomes" id="UP000292957">
    <property type="component" value="Unassembled WGS sequence"/>
</dbReference>
<evidence type="ECO:0008006" key="2">
    <source>
        <dbReference type="Google" id="ProtNLM"/>
    </source>
</evidence>
<dbReference type="OrthoDB" id="2757906at2759"/>
<protein>
    <recommendedName>
        <fullName evidence="2">F-box domain-containing protein</fullName>
    </recommendedName>
</protein>
<sequence length="441" mass="50308">MSEDIMTRPATPQLPIEVWQLVMDTVRRATNYETFYSDHVNYRSWALVSRAWGTCAQTVLFHTTELLDKERLHRFIALLDDAPHLAPYVKTLRLYSRHMHTIDNVFGLLPLIPKDRLPNLTSILLTRITEQDTWHPQVWDSPSSEEHAYMPLPDILHFPSQLATHFPSVSQLYLSYVTFQTFSDLTRVLDAFANLRVLSCLDVRWCELGALPECLAGTEVFLPKLEDLTILYMGLHGVERLLSALGRSSSLKELYVDCPHYHPFTIWTNPPTSADPATGTPLGIDLRPFSHLAVLWLALPYTRAVCRDLPDIVTSLLRTWDPTKVSVERRKLILTPSYESDFTRKEFADLLRVLGPIVEDVLCPDCTKNKGNGDMGEEGPQSEVGVAIEVCVVDKQAKYEWWRAEACTGFTRARGRLEVNFEKSLQLQRSGRRHTGKTMTI</sequence>